<feature type="compositionally biased region" description="Basic and acidic residues" evidence="1">
    <location>
        <begin position="465"/>
        <end position="475"/>
    </location>
</feature>
<feature type="region of interest" description="Disordered" evidence="1">
    <location>
        <begin position="404"/>
        <end position="425"/>
    </location>
</feature>
<feature type="compositionally biased region" description="Basic and acidic residues" evidence="1">
    <location>
        <begin position="409"/>
        <end position="425"/>
    </location>
</feature>
<organism evidence="2 3">
    <name type="scientific">Diploscapter pachys</name>
    <dbReference type="NCBI Taxonomy" id="2018661"/>
    <lineage>
        <taxon>Eukaryota</taxon>
        <taxon>Metazoa</taxon>
        <taxon>Ecdysozoa</taxon>
        <taxon>Nematoda</taxon>
        <taxon>Chromadorea</taxon>
        <taxon>Rhabditida</taxon>
        <taxon>Rhabditina</taxon>
        <taxon>Rhabditomorpha</taxon>
        <taxon>Rhabditoidea</taxon>
        <taxon>Rhabditidae</taxon>
        <taxon>Diploscapter</taxon>
    </lineage>
</organism>
<sequence length="492" mass="55271">MCEVGGSFALLSPCEDEAISYQSQNISVVPSVISSFVNDTNRVFDRVSRDELARRSPEMATPSTSNGSLKSTKSHSIRNLSPVASKPSFTSQEHLNSPVKITEFLKKNSDKKQLRLKLPEEKENENNEENYTDKGFQKFRSELIKTRQLIDQLDLEKKKKKRDHGAQLHACGTNTTFRQQIHPEDSNYPLIDVSRIQTTSATSRIQMPRTTTATSTSCQTQQPRTLSTNGCSAMQCGSFGSAPILMNHSVQVAPEKVDKRLSAINFSSLSFLRPLPEMARNQDRETPLKLQSTLVPSDTPVLKAPQNFKESEFRVEDYARLHRLMDYRNPSLTAEDLPDFRATGTYEEIKTATERGAFKKPMPIQGRRSNSMSRLQIDAVPKKLWPRNGAGSVCSASTLISTKGGKVAGQERRAERFPPDTRDVDNLKLPERNIRERIRNFGGRNMAEMIHGKRSVRIATPNQTERGEKGSESAMRKLQSATSGARQRPVWK</sequence>
<feature type="region of interest" description="Disordered" evidence="1">
    <location>
        <begin position="451"/>
        <end position="492"/>
    </location>
</feature>
<keyword evidence="3" id="KW-1185">Reference proteome</keyword>
<dbReference type="Proteomes" id="UP000218231">
    <property type="component" value="Unassembled WGS sequence"/>
</dbReference>
<evidence type="ECO:0000313" key="3">
    <source>
        <dbReference type="Proteomes" id="UP000218231"/>
    </source>
</evidence>
<evidence type="ECO:0000256" key="1">
    <source>
        <dbReference type="SAM" id="MobiDB-lite"/>
    </source>
</evidence>
<feature type="compositionally biased region" description="Low complexity" evidence="1">
    <location>
        <begin position="210"/>
        <end position="222"/>
    </location>
</feature>
<feature type="region of interest" description="Disordered" evidence="1">
    <location>
        <begin position="49"/>
        <end position="94"/>
    </location>
</feature>
<gene>
    <name evidence="2" type="ORF">WR25_04220</name>
</gene>
<proteinExistence type="predicted"/>
<feature type="region of interest" description="Disordered" evidence="1">
    <location>
        <begin position="200"/>
        <end position="224"/>
    </location>
</feature>
<evidence type="ECO:0000313" key="2">
    <source>
        <dbReference type="EMBL" id="PAV67701.1"/>
    </source>
</evidence>
<name>A0A2A2K189_9BILA</name>
<accession>A0A2A2K189</accession>
<protein>
    <submittedName>
        <fullName evidence="2">Uncharacterized protein</fullName>
    </submittedName>
</protein>
<feature type="compositionally biased region" description="Polar residues" evidence="1">
    <location>
        <begin position="61"/>
        <end position="71"/>
    </location>
</feature>
<dbReference type="AlphaFoldDB" id="A0A2A2K189"/>
<feature type="compositionally biased region" description="Polar residues" evidence="1">
    <location>
        <begin position="200"/>
        <end position="209"/>
    </location>
</feature>
<reference evidence="2 3" key="1">
    <citation type="journal article" date="2017" name="Curr. Biol.">
        <title>Genome architecture and evolution of a unichromosomal asexual nematode.</title>
        <authorList>
            <person name="Fradin H."/>
            <person name="Zegar C."/>
            <person name="Gutwein M."/>
            <person name="Lucas J."/>
            <person name="Kovtun M."/>
            <person name="Corcoran D."/>
            <person name="Baugh L.R."/>
            <person name="Kiontke K."/>
            <person name="Gunsalus K."/>
            <person name="Fitch D.H."/>
            <person name="Piano F."/>
        </authorList>
    </citation>
    <scope>NUCLEOTIDE SEQUENCE [LARGE SCALE GENOMIC DNA]</scope>
    <source>
        <strain evidence="2">PF1309</strain>
    </source>
</reference>
<dbReference type="EMBL" id="LIAE01009884">
    <property type="protein sequence ID" value="PAV67701.1"/>
    <property type="molecule type" value="Genomic_DNA"/>
</dbReference>
<comment type="caution">
    <text evidence="2">The sequence shown here is derived from an EMBL/GenBank/DDBJ whole genome shotgun (WGS) entry which is preliminary data.</text>
</comment>